<dbReference type="InterPro" id="IPR021257">
    <property type="entry name" value="DUF2809"/>
</dbReference>
<gene>
    <name evidence="2" type="ORF">EV146_104449</name>
</gene>
<feature type="transmembrane region" description="Helical" evidence="1">
    <location>
        <begin position="50"/>
        <end position="70"/>
    </location>
</feature>
<keyword evidence="1" id="KW-1133">Transmembrane helix</keyword>
<organism evidence="2 3">
    <name type="scientific">Mesobacillus foraminis</name>
    <dbReference type="NCBI Taxonomy" id="279826"/>
    <lineage>
        <taxon>Bacteria</taxon>
        <taxon>Bacillati</taxon>
        <taxon>Bacillota</taxon>
        <taxon>Bacilli</taxon>
        <taxon>Bacillales</taxon>
        <taxon>Bacillaceae</taxon>
        <taxon>Mesobacillus</taxon>
    </lineage>
</organism>
<proteinExistence type="predicted"/>
<dbReference type="Proteomes" id="UP000295689">
    <property type="component" value="Unassembled WGS sequence"/>
</dbReference>
<reference evidence="2 3" key="1">
    <citation type="journal article" date="2015" name="Stand. Genomic Sci.">
        <title>Genomic Encyclopedia of Bacterial and Archaeal Type Strains, Phase III: the genomes of soil and plant-associated and newly described type strains.</title>
        <authorList>
            <person name="Whitman W.B."/>
            <person name="Woyke T."/>
            <person name="Klenk H.P."/>
            <person name="Zhou Y."/>
            <person name="Lilburn T.G."/>
            <person name="Beck B.J."/>
            <person name="De Vos P."/>
            <person name="Vandamme P."/>
            <person name="Eisen J.A."/>
            <person name="Garrity G."/>
            <person name="Hugenholtz P."/>
            <person name="Kyrpides N.C."/>
        </authorList>
    </citation>
    <scope>NUCLEOTIDE SEQUENCE [LARGE SCALE GENOMIC DNA]</scope>
    <source>
        <strain evidence="2 3">CV53</strain>
    </source>
</reference>
<evidence type="ECO:0000313" key="3">
    <source>
        <dbReference type="Proteomes" id="UP000295689"/>
    </source>
</evidence>
<keyword evidence="1" id="KW-0812">Transmembrane</keyword>
<accession>A0A4R2BHL1</accession>
<dbReference type="EMBL" id="SLVV01000004">
    <property type="protein sequence ID" value="TCN26336.1"/>
    <property type="molecule type" value="Genomic_DNA"/>
</dbReference>
<evidence type="ECO:0000256" key="1">
    <source>
        <dbReference type="SAM" id="Phobius"/>
    </source>
</evidence>
<feature type="transmembrane region" description="Helical" evidence="1">
    <location>
        <begin position="90"/>
        <end position="110"/>
    </location>
</feature>
<dbReference type="AlphaFoldDB" id="A0A4R2BHL1"/>
<dbReference type="Pfam" id="PF10990">
    <property type="entry name" value="DUF2809"/>
    <property type="match status" value="1"/>
</dbReference>
<keyword evidence="1" id="KW-0472">Membrane</keyword>
<comment type="caution">
    <text evidence="2">The sequence shown here is derived from an EMBL/GenBank/DDBJ whole genome shotgun (WGS) entry which is preliminary data.</text>
</comment>
<evidence type="ECO:0000313" key="2">
    <source>
        <dbReference type="EMBL" id="TCN26336.1"/>
    </source>
</evidence>
<dbReference type="RefSeq" id="WP_241993868.1">
    <property type="nucleotide sequence ID" value="NZ_JABUHM010000015.1"/>
</dbReference>
<keyword evidence="3" id="KW-1185">Reference proteome</keyword>
<feature type="transmembrane region" description="Helical" evidence="1">
    <location>
        <begin position="27"/>
        <end position="45"/>
    </location>
</feature>
<name>A0A4R2BHL1_9BACI</name>
<sequence length="126" mass="14174">MLVLILILLGLASRTYSNNLYPFLAENAGDAFWAMMVYFGFRFLLIRKGIVTAIVASLLFSFAIEFSQLYQGDWINQIRGTLPGALVLGHGFIFVDLIRYTVGIFIGAFIDRAAFVKYFRNGVSDE</sequence>
<protein>
    <submittedName>
        <fullName evidence="2">Uncharacterized protein DUF2809</fullName>
    </submittedName>
</protein>